<accession>A0A7S3LFK1</accession>
<gene>
    <name evidence="3" type="ORF">ACOF00016_LOCUS18710</name>
</gene>
<name>A0A7S3LFK1_9STRA</name>
<keyword evidence="2" id="KW-0812">Transmembrane</keyword>
<feature type="transmembrane region" description="Helical" evidence="2">
    <location>
        <begin position="41"/>
        <end position="68"/>
    </location>
</feature>
<protein>
    <submittedName>
        <fullName evidence="3">Uncharacterized protein</fullName>
    </submittedName>
</protein>
<evidence type="ECO:0000256" key="1">
    <source>
        <dbReference type="SAM" id="MobiDB-lite"/>
    </source>
</evidence>
<keyword evidence="2" id="KW-0472">Membrane</keyword>
<dbReference type="EMBL" id="HBIM01025189">
    <property type="protein sequence ID" value="CAE0422118.1"/>
    <property type="molecule type" value="Transcribed_RNA"/>
</dbReference>
<dbReference type="AlphaFoldDB" id="A0A7S3LFK1"/>
<sequence length="394" mass="43444">MDGYHDEEEQSWHDEDGDDDERQEISLPLAARPRRREGCCYSVYLVLTRTVVAIGLVGLGVVAGWWLAQESPLFSINTVNPWRRSDPIFCYHPVVDIFYDASSTIPSDISRRREKDDMLQGIAWLPPDRDGTHVLYMGHTRTLYKIQLDPDDLHVVQILNEKTYNQTTEFPTIRLANGQDLPIAHFGGIAAISTPQRGPEILLAAHTALDEDGSAGGSVVGVNAETLEFNNGTVVAHNPTTASDWVTVDYAAGIGYAGAFYNVTRALRFSIDTLKDLEPLYFTGSGLPDSGINFVQSATILGSTLLLGTDNYQGSLYHVDKMTGRVQGVQSLLLGNEMDGVASVGPNQLRVGYNRWKAREAGFLQSIVLFEATHEWIRPDTTTACGGSYVRFLD</sequence>
<organism evidence="3">
    <name type="scientific">Amphora coffeiformis</name>
    <dbReference type="NCBI Taxonomy" id="265554"/>
    <lineage>
        <taxon>Eukaryota</taxon>
        <taxon>Sar</taxon>
        <taxon>Stramenopiles</taxon>
        <taxon>Ochrophyta</taxon>
        <taxon>Bacillariophyta</taxon>
        <taxon>Bacillariophyceae</taxon>
        <taxon>Bacillariophycidae</taxon>
        <taxon>Thalassiophysales</taxon>
        <taxon>Catenulaceae</taxon>
        <taxon>Amphora</taxon>
    </lineage>
</organism>
<feature type="region of interest" description="Disordered" evidence="1">
    <location>
        <begin position="1"/>
        <end position="23"/>
    </location>
</feature>
<keyword evidence="2" id="KW-1133">Transmembrane helix</keyword>
<reference evidence="3" key="1">
    <citation type="submission" date="2021-01" db="EMBL/GenBank/DDBJ databases">
        <authorList>
            <person name="Corre E."/>
            <person name="Pelletier E."/>
            <person name="Niang G."/>
            <person name="Scheremetjew M."/>
            <person name="Finn R."/>
            <person name="Kale V."/>
            <person name="Holt S."/>
            <person name="Cochrane G."/>
            <person name="Meng A."/>
            <person name="Brown T."/>
            <person name="Cohen L."/>
        </authorList>
    </citation>
    <scope>NUCLEOTIDE SEQUENCE</scope>
    <source>
        <strain evidence="3">CCMP127</strain>
    </source>
</reference>
<evidence type="ECO:0000313" key="3">
    <source>
        <dbReference type="EMBL" id="CAE0422118.1"/>
    </source>
</evidence>
<proteinExistence type="predicted"/>
<feature type="compositionally biased region" description="Acidic residues" evidence="1">
    <location>
        <begin position="1"/>
        <end position="22"/>
    </location>
</feature>
<evidence type="ECO:0000256" key="2">
    <source>
        <dbReference type="SAM" id="Phobius"/>
    </source>
</evidence>